<dbReference type="Proteomes" id="UP000887574">
    <property type="component" value="Unplaced"/>
</dbReference>
<reference evidence="2" key="1">
    <citation type="submission" date="2022-11" db="UniProtKB">
        <authorList>
            <consortium name="WormBaseParasite"/>
        </authorList>
    </citation>
    <scope>IDENTIFICATION</scope>
</reference>
<proteinExistence type="predicted"/>
<dbReference type="PANTHER" id="PTHR35385">
    <property type="entry name" value="PROTEIN B, PUTATIVE-RELATED-RELATED"/>
    <property type="match status" value="1"/>
</dbReference>
<dbReference type="AlphaFoldDB" id="A0A915ECW3"/>
<protein>
    <submittedName>
        <fullName evidence="2">Uncharacterized protein</fullName>
    </submittedName>
</protein>
<dbReference type="WBParaSite" id="jg3955">
    <property type="protein sequence ID" value="jg3955"/>
    <property type="gene ID" value="jg3955"/>
</dbReference>
<sequence length="337" mass="38614">MVHYSATSYLSRYLPQCHDYALINADLQCEDPAFLKFTALIRVGWRDKQDMKKWINEFSKLTRSDWIQRDMSDWKSFKYTGAFSGNMCVNTVSMLFVPSTHLLSSHGKKEDSVRDSNCRAEIFFNFVRDPGARKRRRVGDMNAGELVMRESDMDLWRKGLRYSVRINFNHTHNLESADGLRMLRSKVDDIYFALFTAGIEPNEAYEIFQRMNRECFQDPINKANASLNPDIEHIQYLHKRYIGAFVPADYDSQLKAIENALIDHYECSGVTVIFSKEPLVVAVATPLMQRASQLSTCADAIFIDSTPAYDSHNHFVTFLFTSTCAGQSLLAVSSPEI</sequence>
<accession>A0A915ECW3</accession>
<name>A0A915ECW3_9BILA</name>
<evidence type="ECO:0000313" key="1">
    <source>
        <dbReference type="Proteomes" id="UP000887574"/>
    </source>
</evidence>
<dbReference type="PANTHER" id="PTHR35385:SF2">
    <property type="entry name" value="PROTEIN B, PUTATIVE-RELATED"/>
    <property type="match status" value="1"/>
</dbReference>
<keyword evidence="1" id="KW-1185">Reference proteome</keyword>
<evidence type="ECO:0000313" key="2">
    <source>
        <dbReference type="WBParaSite" id="jg3955"/>
    </source>
</evidence>
<organism evidence="1 2">
    <name type="scientific">Ditylenchus dipsaci</name>
    <dbReference type="NCBI Taxonomy" id="166011"/>
    <lineage>
        <taxon>Eukaryota</taxon>
        <taxon>Metazoa</taxon>
        <taxon>Ecdysozoa</taxon>
        <taxon>Nematoda</taxon>
        <taxon>Chromadorea</taxon>
        <taxon>Rhabditida</taxon>
        <taxon>Tylenchina</taxon>
        <taxon>Tylenchomorpha</taxon>
        <taxon>Sphaerularioidea</taxon>
        <taxon>Anguinidae</taxon>
        <taxon>Anguininae</taxon>
        <taxon>Ditylenchus</taxon>
    </lineage>
</organism>